<keyword evidence="2" id="KW-0614">Plasmid</keyword>
<protein>
    <submittedName>
        <fullName evidence="2">Uncharacterized protein</fullName>
    </submittedName>
</protein>
<dbReference type="SUPFAM" id="SSF52283">
    <property type="entry name" value="Formate/glycerate dehydrogenase catalytic domain-like"/>
    <property type="match status" value="1"/>
</dbReference>
<evidence type="ECO:0000256" key="1">
    <source>
        <dbReference type="SAM" id="Phobius"/>
    </source>
</evidence>
<reference evidence="2 3" key="1">
    <citation type="journal article" date="2009" name="PLoS ONE">
        <title>Methylobacterium genome sequences: a reference blueprint to investigate microbial metabolism of C1 compounds from natural and industrial sources.</title>
        <authorList>
            <person name="Vuilleumier S."/>
            <person name="Chistoserdova L."/>
            <person name="Lee M.-C."/>
            <person name="Bringel F."/>
            <person name="Lajus A."/>
            <person name="Zhou Y."/>
            <person name="Gourion B."/>
            <person name="Barbe V."/>
            <person name="Chang J."/>
            <person name="Cruveiller S."/>
            <person name="Dossat C."/>
            <person name="Gillett W."/>
            <person name="Gruffaz C."/>
            <person name="Haugen E."/>
            <person name="Hourcade E."/>
            <person name="Levy R."/>
            <person name="Mangenot S."/>
            <person name="Muller E."/>
            <person name="Nadalig T."/>
            <person name="Pagni M."/>
            <person name="Penny C."/>
            <person name="Peyraud R."/>
            <person name="Robinson D.G."/>
            <person name="Roche D."/>
            <person name="Rouy Z."/>
            <person name="Saenampechek C."/>
            <person name="Salvignol G."/>
            <person name="Vallenet D."/>
            <person name="Wu Z."/>
            <person name="Marx C.J."/>
            <person name="Vorholt J.A."/>
            <person name="Olson M.V."/>
            <person name="Kaul R."/>
            <person name="Weissenbach J."/>
            <person name="Medigue C."/>
            <person name="Lidstrom M.E."/>
        </authorList>
    </citation>
    <scope>NUCLEOTIDE SEQUENCE [LARGE SCALE GENOMIC DNA]</scope>
    <source>
        <strain evidence="3">ATCC 14718 / DSM 1338 / JCM 2805 / NCIMB 9133 / AM1</strain>
    </source>
</reference>
<evidence type="ECO:0000313" key="2">
    <source>
        <dbReference type="EMBL" id="ACS43926.1"/>
    </source>
</evidence>
<gene>
    <name evidence="2" type="ordered locus">MexAM1_META2p1158</name>
</gene>
<dbReference type="RefSeq" id="WP_012754293.1">
    <property type="nucleotide sequence ID" value="NC_012811.1"/>
</dbReference>
<name>C5B644_METEA</name>
<dbReference type="Gene3D" id="3.40.50.720">
    <property type="entry name" value="NAD(P)-binding Rossmann-like Domain"/>
    <property type="match status" value="1"/>
</dbReference>
<keyword evidence="1" id="KW-0812">Transmembrane</keyword>
<dbReference type="KEGG" id="mea:Mex_2p1158"/>
<dbReference type="AlphaFoldDB" id="C5B644"/>
<sequence length="389" mass="42676">MAKILCVLYPDPTGGYPRVYPRDEIPIISAYDNGQSTPTPKAVDFKPDEFLGCVSGELGLRGLLEGQGQEFIVTSDKDGAGSEAGGARRLPIVHLMDGSGAAETAVRASCASPRFALAGSTYRNITGTNLPRVVSDEHSDTRFRVHGRSRPGRLTSTRFRRHDPVVLQRHGRSRWLPAGVCDRNPVAMQLRILIAAAIYLGSYLPLSLILLAQDLDLEAVKRDICPVGSMVTLSCASPLKNPLWSLAAFAVCLVGMVVTFVALRIVRTPQRVKVSESKHIPADLINYVIPYVVSFISLDFEQGTKLIGFAVFLVWIFWITYRSGQIVLNPVLAAFGWKLFEVKYAYPAGSGIFVGRMLSKLDIEPDRTYLQGHLQDVMVVRGEEGDASR</sequence>
<keyword evidence="1" id="KW-1133">Transmembrane helix</keyword>
<proteinExistence type="predicted"/>
<keyword evidence="1" id="KW-0472">Membrane</keyword>
<keyword evidence="3" id="KW-1185">Reference proteome</keyword>
<organism evidence="2 3">
    <name type="scientific">Methylorubrum extorquens (strain ATCC 14718 / DSM 1338 / JCM 2805 / NCIMB 9133 / AM1)</name>
    <name type="common">Methylobacterium extorquens</name>
    <dbReference type="NCBI Taxonomy" id="272630"/>
    <lineage>
        <taxon>Bacteria</taxon>
        <taxon>Pseudomonadati</taxon>
        <taxon>Pseudomonadota</taxon>
        <taxon>Alphaproteobacteria</taxon>
        <taxon>Hyphomicrobiales</taxon>
        <taxon>Methylobacteriaceae</taxon>
        <taxon>Methylorubrum</taxon>
    </lineage>
</organism>
<dbReference type="EMBL" id="CP001511">
    <property type="protein sequence ID" value="ACS43926.1"/>
    <property type="molecule type" value="Genomic_DNA"/>
</dbReference>
<accession>C5B644</accession>
<feature type="transmembrane region" description="Helical" evidence="1">
    <location>
        <begin position="243"/>
        <end position="263"/>
    </location>
</feature>
<geneLocation type="plasmid" evidence="2 3">
    <name>megaplasmid</name>
</geneLocation>
<evidence type="ECO:0000313" key="3">
    <source>
        <dbReference type="Proteomes" id="UP000009081"/>
    </source>
</evidence>
<feature type="transmembrane region" description="Helical" evidence="1">
    <location>
        <begin position="306"/>
        <end position="321"/>
    </location>
</feature>
<dbReference type="HOGENOM" id="CLU_709425_0_0_5"/>
<dbReference type="Proteomes" id="UP000009081">
    <property type="component" value="Plasmid megaplasmid"/>
</dbReference>
<feature type="transmembrane region" description="Helical" evidence="1">
    <location>
        <begin position="192"/>
        <end position="212"/>
    </location>
</feature>